<feature type="compositionally biased region" description="Acidic residues" evidence="1">
    <location>
        <begin position="131"/>
        <end position="140"/>
    </location>
</feature>
<feature type="compositionally biased region" description="Low complexity" evidence="1">
    <location>
        <begin position="44"/>
        <end position="61"/>
    </location>
</feature>
<evidence type="ECO:0008006" key="4">
    <source>
        <dbReference type="Google" id="ProtNLM"/>
    </source>
</evidence>
<feature type="compositionally biased region" description="Polar residues" evidence="1">
    <location>
        <begin position="313"/>
        <end position="325"/>
    </location>
</feature>
<evidence type="ECO:0000313" key="2">
    <source>
        <dbReference type="EMBL" id="KAF2790648.1"/>
    </source>
</evidence>
<feature type="compositionally biased region" description="Pro residues" evidence="1">
    <location>
        <begin position="237"/>
        <end position="247"/>
    </location>
</feature>
<feature type="compositionally biased region" description="Polar residues" evidence="1">
    <location>
        <begin position="179"/>
        <end position="191"/>
    </location>
</feature>
<feature type="region of interest" description="Disordered" evidence="1">
    <location>
        <begin position="301"/>
        <end position="356"/>
    </location>
</feature>
<evidence type="ECO:0000313" key="3">
    <source>
        <dbReference type="Proteomes" id="UP000799757"/>
    </source>
</evidence>
<dbReference type="EMBL" id="MU002062">
    <property type="protein sequence ID" value="KAF2790648.1"/>
    <property type="molecule type" value="Genomic_DNA"/>
</dbReference>
<gene>
    <name evidence="2" type="ORF">K505DRAFT_364541</name>
</gene>
<protein>
    <recommendedName>
        <fullName evidence="4">BTB domain-containing protein</fullName>
    </recommendedName>
</protein>
<feature type="region of interest" description="Disordered" evidence="1">
    <location>
        <begin position="35"/>
        <end position="260"/>
    </location>
</feature>
<dbReference type="AlphaFoldDB" id="A0A6A6X361"/>
<dbReference type="OrthoDB" id="5329403at2759"/>
<accession>A0A6A6X361</accession>
<feature type="compositionally biased region" description="Polar residues" evidence="1">
    <location>
        <begin position="347"/>
        <end position="356"/>
    </location>
</feature>
<dbReference type="Proteomes" id="UP000799757">
    <property type="component" value="Unassembled WGS sequence"/>
</dbReference>
<reference evidence="2" key="1">
    <citation type="journal article" date="2020" name="Stud. Mycol.">
        <title>101 Dothideomycetes genomes: a test case for predicting lifestyles and emergence of pathogens.</title>
        <authorList>
            <person name="Haridas S."/>
            <person name="Albert R."/>
            <person name="Binder M."/>
            <person name="Bloem J."/>
            <person name="Labutti K."/>
            <person name="Salamov A."/>
            <person name="Andreopoulos B."/>
            <person name="Baker S."/>
            <person name="Barry K."/>
            <person name="Bills G."/>
            <person name="Bluhm B."/>
            <person name="Cannon C."/>
            <person name="Castanera R."/>
            <person name="Culley D."/>
            <person name="Daum C."/>
            <person name="Ezra D."/>
            <person name="Gonzalez J."/>
            <person name="Henrissat B."/>
            <person name="Kuo A."/>
            <person name="Liang C."/>
            <person name="Lipzen A."/>
            <person name="Lutzoni F."/>
            <person name="Magnuson J."/>
            <person name="Mondo S."/>
            <person name="Nolan M."/>
            <person name="Ohm R."/>
            <person name="Pangilinan J."/>
            <person name="Park H.-J."/>
            <person name="Ramirez L."/>
            <person name="Alfaro M."/>
            <person name="Sun H."/>
            <person name="Tritt A."/>
            <person name="Yoshinaga Y."/>
            <person name="Zwiers L.-H."/>
            <person name="Turgeon B."/>
            <person name="Goodwin S."/>
            <person name="Spatafora J."/>
            <person name="Crous P."/>
            <person name="Grigoriev I."/>
        </authorList>
    </citation>
    <scope>NUCLEOTIDE SEQUENCE</scope>
    <source>
        <strain evidence="2">CBS 109.77</strain>
    </source>
</reference>
<keyword evidence="3" id="KW-1185">Reference proteome</keyword>
<feature type="compositionally biased region" description="Pro residues" evidence="1">
    <location>
        <begin position="157"/>
        <end position="170"/>
    </location>
</feature>
<name>A0A6A6X361_9PLEO</name>
<proteinExistence type="predicted"/>
<sequence length="728" mass="79966">MAPYAVDTAVAARNQPRRPAIRIVPAIPFAFTRAPASAKRSGPEEPAAEPAAEAATRPAAELHPAVEDEDMEHEKAEELPVHVVQAPPTPDSTASDVNRAPAEEPTPTSSQAAGLDDAREKSLTRVSEQQTQDEETETVEDTPVPSHAPANGEQSPASPPAPAELPPPFYPAERPVAQPTASEDPSASFRPSSAHFPPHHTHPSVEGLVFGGTAHESPAVPSTPHELEQSFTRAPPGFAPPPFPPSFYPGHTHHPSEPAPAPWMYQQFPLVPPESLHSQRREYPVPPFQPGHVAYQGSYQGQFSPPHAPHVLNGTTRSHSQSPNKTHFGGTKPNSDYEEEPHAAPYQNGTNLQSIDTKMGESPFELASYLSAQFGNPEFADFILQIRSEDILLSLPIHGIVVARSPVIAQAIHSRMSTFRTKDSRRLVDILTADTFVTSESLNEAIKVLYGAPLLSVESFLYGLRPFHHDGEQGPTYNEARRRMGQAISYAAAGRALQIRSVQARGIEIIKALLRWDTFDKAIHFGLDGCLPRVPPASRQNGTTPDQPYAGDLDTFEIAPLHDAIEFIAYNFPAPFTLYALAPELRLDPRLPSIVEFRSATHNPRLSRIQFGDAPPQDELKPDNVARSLSSVLVSLPLRFLERLFSHRAAANRLGWTGVVKVMRDVVEEREKRRQKTMKSQLRPMQDGTIPQSLLENLYWEERVEPVEPSSTFASGFKISETRLSNLV</sequence>
<evidence type="ECO:0000256" key="1">
    <source>
        <dbReference type="SAM" id="MobiDB-lite"/>
    </source>
</evidence>
<organism evidence="2 3">
    <name type="scientific">Melanomma pulvis-pyrius CBS 109.77</name>
    <dbReference type="NCBI Taxonomy" id="1314802"/>
    <lineage>
        <taxon>Eukaryota</taxon>
        <taxon>Fungi</taxon>
        <taxon>Dikarya</taxon>
        <taxon>Ascomycota</taxon>
        <taxon>Pezizomycotina</taxon>
        <taxon>Dothideomycetes</taxon>
        <taxon>Pleosporomycetidae</taxon>
        <taxon>Pleosporales</taxon>
        <taxon>Melanommataceae</taxon>
        <taxon>Melanomma</taxon>
    </lineage>
</organism>